<proteinExistence type="inferred from homology"/>
<dbReference type="GO" id="GO:0003714">
    <property type="term" value="F:transcription corepressor activity"/>
    <property type="evidence" value="ECO:0007669"/>
    <property type="project" value="EnsemblFungi"/>
</dbReference>
<dbReference type="AlphaFoldDB" id="A0A1G4IMW4"/>
<dbReference type="GO" id="GO:0005829">
    <property type="term" value="C:cytosol"/>
    <property type="evidence" value="ECO:0007669"/>
    <property type="project" value="EnsemblFungi"/>
</dbReference>
<dbReference type="GO" id="GO:0000785">
    <property type="term" value="C:chromatin"/>
    <property type="evidence" value="ECO:0007669"/>
    <property type="project" value="TreeGrafter"/>
</dbReference>
<evidence type="ECO:0000256" key="9">
    <source>
        <dbReference type="ARBA" id="ARBA00023242"/>
    </source>
</evidence>
<dbReference type="Pfam" id="PF07569">
    <property type="entry name" value="Hira"/>
    <property type="match status" value="1"/>
</dbReference>
<keyword evidence="8 10" id="KW-0804">Transcription</keyword>
<protein>
    <recommendedName>
        <fullName evidence="10">Protein HIR</fullName>
    </recommendedName>
</protein>
<comment type="subcellular location">
    <subcellularLocation>
        <location evidence="1 10">Nucleus</location>
    </subcellularLocation>
</comment>
<dbReference type="EMBL" id="LT598460">
    <property type="protein sequence ID" value="SCU77799.1"/>
    <property type="molecule type" value="Genomic_DNA"/>
</dbReference>
<evidence type="ECO:0000259" key="12">
    <source>
        <dbReference type="Pfam" id="PF07569"/>
    </source>
</evidence>
<evidence type="ECO:0000256" key="11">
    <source>
        <dbReference type="SAM" id="MobiDB-lite"/>
    </source>
</evidence>
<comment type="function">
    <text evidence="10">Required for replication-independent chromatin assembly and for the periodic repression of histone gene transcription during the cell cycle.</text>
</comment>
<evidence type="ECO:0000256" key="3">
    <source>
        <dbReference type="ARBA" id="ARBA00022491"/>
    </source>
</evidence>
<name>A0A1G4IMW4_9SACH</name>
<sequence length="848" mass="94873">MRLLRYSQTLNGGKVSGSCLSDDIIIAAGLSTIVCFASQQLVNCALGKQDAKQVEKLFHMQVPVASDDQIYDVVATNDRMFVVLERSVYLADHWREKRDASVFVKFCEFEAPACITDVKLDPSTSLLFVLVNVSPEENSVTLWDSRAGENLGQIGLGQSKPLTAVLDPKSQIFTVICADRNISVFQYDHTGSYRLIHKLNHYVQVDPLRYKITMSPQSDRLPILNSMSTSGTPAILLLDRQQQFKIESTLVGHFDKCHIFKYSPKIYRKTTKSGAKITYNLAASADFESGSVVIWNTKRLKPLLNTKCAQDSYVTDLQWGSDGLSLIVFTSNGQMIIFAFRQDELGEIISDAELEKLRAAINFLPPLPPAQSALEQITENAEKVQVASAGSNAKVGKKKVAPTTLQSTSMEFNMPSYSVPKDLKRKPKDPSQPSNGKKQKHDLEPMDFLDTSLLMPGVSFSKMRLATPKIRLTFSYTANISDNMILTVKNGSGNEQTPSVISLKQTEFGHEKTLFEEFLPKLITMCTSGKSFWSCCSEDGIIYVFSDLGKRLLPPLIMGVPCSFLEGCGDFLLCVTSTGQMYCWNLENSKLHFPPSSVYPLLNPSLRFSDDVLTRAENITLCAITANGVPIITLSNGDGYMFDKEMETWMLINDTWWAYGSQYWDMTETTTSGAYLNESNGKHEKKDQSWNSRAQGLTEKLKGNRASILNYLEKKTNDELNRKGRARNIQKFAKTILMKEGFENLEDSVTLSHLENKLLILLRLGENEEFVSLIVIYCIRLSEMGYKGRLETVLQWLYNDGDYKNLKVANVSAEDLLKKILVACAEIRLVQRVTTSYAAAIGLINDSL</sequence>
<keyword evidence="9 10" id="KW-0539">Nucleus</keyword>
<evidence type="ECO:0000256" key="10">
    <source>
        <dbReference type="RuleBase" id="RU364014"/>
    </source>
</evidence>
<evidence type="ECO:0000256" key="7">
    <source>
        <dbReference type="ARBA" id="ARBA00023015"/>
    </source>
</evidence>
<reference evidence="13 14" key="1">
    <citation type="submission" date="2016-03" db="EMBL/GenBank/DDBJ databases">
        <authorList>
            <person name="Devillers H."/>
        </authorList>
    </citation>
    <scope>NUCLEOTIDE SEQUENCE [LARGE SCALE GENOMIC DNA]</scope>
    <source>
        <strain evidence="13">CBS 10888</strain>
    </source>
</reference>
<dbReference type="STRING" id="1266660.A0A1G4IMW4"/>
<dbReference type="GO" id="GO:0031491">
    <property type="term" value="F:nucleosome binding"/>
    <property type="evidence" value="ECO:0007669"/>
    <property type="project" value="EnsemblFungi"/>
</dbReference>
<dbReference type="Gene3D" id="2.130.10.10">
    <property type="entry name" value="YVTN repeat-like/Quinoprotein amine dehydrogenase"/>
    <property type="match status" value="1"/>
</dbReference>
<dbReference type="InterPro" id="IPR015943">
    <property type="entry name" value="WD40/YVTN_repeat-like_dom_sf"/>
</dbReference>
<evidence type="ECO:0000256" key="5">
    <source>
        <dbReference type="ARBA" id="ARBA00022737"/>
    </source>
</evidence>
<dbReference type="SUPFAM" id="SSF50978">
    <property type="entry name" value="WD40 repeat-like"/>
    <property type="match status" value="1"/>
</dbReference>
<dbReference type="GO" id="GO:0003677">
    <property type="term" value="F:DNA binding"/>
    <property type="evidence" value="ECO:0007669"/>
    <property type="project" value="EnsemblFungi"/>
</dbReference>
<keyword evidence="14" id="KW-1185">Reference proteome</keyword>
<dbReference type="GO" id="GO:0006334">
    <property type="term" value="P:nucleosome assembly"/>
    <property type="evidence" value="ECO:0007669"/>
    <property type="project" value="EnsemblFungi"/>
</dbReference>
<evidence type="ECO:0000256" key="4">
    <source>
        <dbReference type="ARBA" id="ARBA00022574"/>
    </source>
</evidence>
<dbReference type="InterPro" id="IPR011494">
    <property type="entry name" value="HIRA-like_C"/>
</dbReference>
<keyword evidence="3 10" id="KW-0678">Repressor</keyword>
<dbReference type="OrthoDB" id="1741719at2759"/>
<keyword evidence="4 10" id="KW-0853">WD repeat</keyword>
<keyword evidence="7 10" id="KW-0805">Transcription regulation</keyword>
<feature type="region of interest" description="Disordered" evidence="11">
    <location>
        <begin position="411"/>
        <end position="443"/>
    </location>
</feature>
<dbReference type="GO" id="GO:0000417">
    <property type="term" value="C:HIR complex"/>
    <property type="evidence" value="ECO:0007669"/>
    <property type="project" value="EnsemblFungi"/>
</dbReference>
<evidence type="ECO:0000256" key="6">
    <source>
        <dbReference type="ARBA" id="ARBA00022853"/>
    </source>
</evidence>
<dbReference type="GO" id="GO:0016480">
    <property type="term" value="P:negative regulation of transcription by RNA polymerase III"/>
    <property type="evidence" value="ECO:0007669"/>
    <property type="project" value="EnsemblFungi"/>
</dbReference>
<accession>A0A1G4IMW4</accession>
<keyword evidence="5 10" id="KW-0677">Repeat</keyword>
<evidence type="ECO:0000256" key="8">
    <source>
        <dbReference type="ARBA" id="ARBA00023163"/>
    </source>
</evidence>
<keyword evidence="6 10" id="KW-0156">Chromatin regulator</keyword>
<dbReference type="InterPro" id="IPR031120">
    <property type="entry name" value="HIR1-like"/>
</dbReference>
<evidence type="ECO:0000256" key="2">
    <source>
        <dbReference type="ARBA" id="ARBA00007306"/>
    </source>
</evidence>
<dbReference type="InterPro" id="IPR036322">
    <property type="entry name" value="WD40_repeat_dom_sf"/>
</dbReference>
<dbReference type="PANTHER" id="PTHR13831:SF1">
    <property type="entry name" value="PROTEIN HIR2"/>
    <property type="match status" value="1"/>
</dbReference>
<feature type="domain" description="Protein HIRA-like C-terminal" evidence="12">
    <location>
        <begin position="549"/>
        <end position="797"/>
    </location>
</feature>
<evidence type="ECO:0000313" key="14">
    <source>
        <dbReference type="Proteomes" id="UP000190274"/>
    </source>
</evidence>
<dbReference type="PANTHER" id="PTHR13831">
    <property type="entry name" value="MEMBER OF THE HIR1 FAMILY OF WD-REPEAT PROTEINS"/>
    <property type="match status" value="1"/>
</dbReference>
<dbReference type="Proteomes" id="UP000190274">
    <property type="component" value="Chromosome A"/>
</dbReference>
<gene>
    <name evidence="13" type="ORF">LADA_0A02278G</name>
</gene>
<evidence type="ECO:0000256" key="1">
    <source>
        <dbReference type="ARBA" id="ARBA00004123"/>
    </source>
</evidence>
<dbReference type="GO" id="GO:0000122">
    <property type="term" value="P:negative regulation of transcription by RNA polymerase II"/>
    <property type="evidence" value="ECO:0007669"/>
    <property type="project" value="EnsemblFungi"/>
</dbReference>
<organism evidence="13 14">
    <name type="scientific">Lachancea dasiensis</name>
    <dbReference type="NCBI Taxonomy" id="1072105"/>
    <lineage>
        <taxon>Eukaryota</taxon>
        <taxon>Fungi</taxon>
        <taxon>Dikarya</taxon>
        <taxon>Ascomycota</taxon>
        <taxon>Saccharomycotina</taxon>
        <taxon>Saccharomycetes</taxon>
        <taxon>Saccharomycetales</taxon>
        <taxon>Saccharomycetaceae</taxon>
        <taxon>Lachancea</taxon>
    </lineage>
</organism>
<dbReference type="GO" id="GO:0005634">
    <property type="term" value="C:nucleus"/>
    <property type="evidence" value="ECO:0007669"/>
    <property type="project" value="UniProtKB-SubCell"/>
</dbReference>
<dbReference type="GO" id="GO:0140673">
    <property type="term" value="P:transcription elongation-coupled chromatin remodeling"/>
    <property type="evidence" value="ECO:0007669"/>
    <property type="project" value="EnsemblFungi"/>
</dbReference>
<comment type="similarity">
    <text evidence="2 10">Belongs to the WD repeat HIR1 family.</text>
</comment>
<evidence type="ECO:0000313" key="13">
    <source>
        <dbReference type="EMBL" id="SCU77799.1"/>
    </source>
</evidence>
<dbReference type="GO" id="GO:1905268">
    <property type="term" value="P:negative regulation of chromatin organization"/>
    <property type="evidence" value="ECO:0007669"/>
    <property type="project" value="EnsemblFungi"/>
</dbReference>